<evidence type="ECO:0000313" key="1">
    <source>
        <dbReference type="EMBL" id="GAB12925.1"/>
    </source>
</evidence>
<proteinExistence type="predicted"/>
<accession>H0QJC4</accession>
<comment type="caution">
    <text evidence="1">The sequence shown here is derived from an EMBL/GenBank/DDBJ whole genome shotgun (WGS) entry which is preliminary data.</text>
</comment>
<gene>
    <name evidence="1" type="ORF">ARGLB_029_00010</name>
</gene>
<dbReference type="EMBL" id="BAEG01000029">
    <property type="protein sequence ID" value="GAB12925.1"/>
    <property type="molecule type" value="Genomic_DNA"/>
</dbReference>
<protein>
    <submittedName>
        <fullName evidence="1">Uncharacterized protein</fullName>
    </submittedName>
</protein>
<organism evidence="1 2">
    <name type="scientific">Arthrobacter globiformis (strain ATCC 8010 / DSM 20124 / JCM 1332 / NBRC 12137 / NCIMB 8907 / NRRL B-2979 / 168)</name>
    <dbReference type="NCBI Taxonomy" id="1077972"/>
    <lineage>
        <taxon>Bacteria</taxon>
        <taxon>Bacillati</taxon>
        <taxon>Actinomycetota</taxon>
        <taxon>Actinomycetes</taxon>
        <taxon>Micrococcales</taxon>
        <taxon>Micrococcaceae</taxon>
        <taxon>Arthrobacter</taxon>
    </lineage>
</organism>
<keyword evidence="2" id="KW-1185">Reference proteome</keyword>
<evidence type="ECO:0000313" key="2">
    <source>
        <dbReference type="Proteomes" id="UP000003828"/>
    </source>
</evidence>
<sequence length="264" mass="29906">MVDRHDDPQGWISAYFVAATGQSGSPVRLGWTDKHTGLVKWNGTVLAEARLVPGDTDSTEGPGFPMRLTLEVQESAFTYAIAFDDDLAALDWALLGLGEEGEVDSDIFLASLRKGWEKRTDHSRLWRGDGVFPMLQNHAESLASLPESRLTFWTDPPYEVRLSYQDNFVRMSTAEHDTVNVEFKGLSVLLECPVWVHGLNSWVDDFYRRLRTEDLWLVRTKFLGIPVRKDFLFDEDVPAMHTWGLATKSSELFLPAVNKERSSP</sequence>
<dbReference type="AlphaFoldDB" id="H0QJC4"/>
<dbReference type="Proteomes" id="UP000003828">
    <property type="component" value="Unassembled WGS sequence"/>
</dbReference>
<name>H0QJC4_ARTG1</name>
<reference evidence="1 2" key="1">
    <citation type="submission" date="2011-12" db="EMBL/GenBank/DDBJ databases">
        <title>Whole genome shotgun sequence of Arthrobacter globiformis NBRC 12137.</title>
        <authorList>
            <person name="Miyazawa S."/>
            <person name="Hosoyama A."/>
            <person name="Tsuchikane K."/>
            <person name="Katsumata H."/>
            <person name="Yamazaki S."/>
            <person name="Fujita N."/>
        </authorList>
    </citation>
    <scope>NUCLEOTIDE SEQUENCE [LARGE SCALE GENOMIC DNA]</scope>
    <source>
        <strain evidence="1 2">NBRC 12137</strain>
    </source>
</reference>